<dbReference type="PIRSF" id="PIRSF002097">
    <property type="entry name" value="DNA-binding_Fis"/>
    <property type="match status" value="1"/>
</dbReference>
<dbReference type="EMBL" id="JACYFT010000003">
    <property type="protein sequence ID" value="MBD8051478.1"/>
    <property type="molecule type" value="Genomic_DNA"/>
</dbReference>
<dbReference type="InterPro" id="IPR002197">
    <property type="entry name" value="HTH_Fis"/>
</dbReference>
<organism evidence="5 6">
    <name type="scientific">Limnohabitans radicicola</name>
    <dbReference type="NCBI Taxonomy" id="2771427"/>
    <lineage>
        <taxon>Bacteria</taxon>
        <taxon>Pseudomonadati</taxon>
        <taxon>Pseudomonadota</taxon>
        <taxon>Betaproteobacteria</taxon>
        <taxon>Burkholderiales</taxon>
        <taxon>Comamonadaceae</taxon>
        <taxon>Limnohabitans</taxon>
    </lineage>
</organism>
<feature type="domain" description="DNA binding HTH" evidence="4">
    <location>
        <begin position="38"/>
        <end position="74"/>
    </location>
</feature>
<dbReference type="Proteomes" id="UP000647424">
    <property type="component" value="Unassembled WGS sequence"/>
</dbReference>
<dbReference type="PRINTS" id="PR01590">
    <property type="entry name" value="HTHFIS"/>
</dbReference>
<evidence type="ECO:0000313" key="5">
    <source>
        <dbReference type="EMBL" id="MBD8051478.1"/>
    </source>
</evidence>
<evidence type="ECO:0000256" key="1">
    <source>
        <dbReference type="ARBA" id="ARBA00008559"/>
    </source>
</evidence>
<evidence type="ECO:0000259" key="4">
    <source>
        <dbReference type="Pfam" id="PF02954"/>
    </source>
</evidence>
<protein>
    <recommendedName>
        <fullName evidence="3">Putative Fis-like DNA-binding protein</fullName>
    </recommendedName>
</protein>
<sequence length="81" mass="9343">MSDRERQSIEACVRANLEDYFRDLDGTDPAGLYDMLVKVVEKPLLDVVMQRAGQNQSRAADWLGLNRNTLRKKLLDHQLLK</sequence>
<dbReference type="InterPro" id="IPR005412">
    <property type="entry name" value="Fis_DNA-bd"/>
</dbReference>
<dbReference type="GO" id="GO:0043565">
    <property type="term" value="F:sequence-specific DNA binding"/>
    <property type="evidence" value="ECO:0007669"/>
    <property type="project" value="InterPro"/>
</dbReference>
<dbReference type="PANTHER" id="PTHR47918:SF1">
    <property type="entry name" value="DNA-BINDING PROTEIN FIS"/>
    <property type="match status" value="1"/>
</dbReference>
<dbReference type="InterPro" id="IPR050207">
    <property type="entry name" value="Trans_regulatory_Fis"/>
</dbReference>
<comment type="similarity">
    <text evidence="1">Belongs to the transcriptional regulatory Fis family.</text>
</comment>
<proteinExistence type="inferred from homology"/>
<comment type="caution">
    <text evidence="5">The sequence shown here is derived from an EMBL/GenBank/DDBJ whole genome shotgun (WGS) entry which is preliminary data.</text>
</comment>
<dbReference type="Pfam" id="PF02954">
    <property type="entry name" value="HTH_8"/>
    <property type="match status" value="1"/>
</dbReference>
<gene>
    <name evidence="5" type="ORF">IC609_13095</name>
</gene>
<name>A0A927FJZ4_9BURK</name>
<evidence type="ECO:0000313" key="6">
    <source>
        <dbReference type="Proteomes" id="UP000647424"/>
    </source>
</evidence>
<dbReference type="NCBIfam" id="NF002517">
    <property type="entry name" value="PRK01905.1"/>
    <property type="match status" value="1"/>
</dbReference>
<dbReference type="AlphaFoldDB" id="A0A927FJZ4"/>
<dbReference type="RefSeq" id="WP_191819966.1">
    <property type="nucleotide sequence ID" value="NZ_JACYFT010000003.1"/>
</dbReference>
<dbReference type="PANTHER" id="PTHR47918">
    <property type="entry name" value="DNA-BINDING PROTEIN FIS"/>
    <property type="match status" value="1"/>
</dbReference>
<evidence type="ECO:0000256" key="3">
    <source>
        <dbReference type="ARBA" id="ARBA00029540"/>
    </source>
</evidence>
<evidence type="ECO:0000256" key="2">
    <source>
        <dbReference type="ARBA" id="ARBA00023125"/>
    </source>
</evidence>
<dbReference type="Gene3D" id="1.10.10.60">
    <property type="entry name" value="Homeodomain-like"/>
    <property type="match status" value="1"/>
</dbReference>
<dbReference type="SUPFAM" id="SSF46689">
    <property type="entry name" value="Homeodomain-like"/>
    <property type="match status" value="1"/>
</dbReference>
<keyword evidence="6" id="KW-1185">Reference proteome</keyword>
<dbReference type="InterPro" id="IPR009057">
    <property type="entry name" value="Homeodomain-like_sf"/>
</dbReference>
<dbReference type="GO" id="GO:0006355">
    <property type="term" value="P:regulation of DNA-templated transcription"/>
    <property type="evidence" value="ECO:0007669"/>
    <property type="project" value="InterPro"/>
</dbReference>
<accession>A0A927FJZ4</accession>
<reference evidence="5 6" key="1">
    <citation type="submission" date="2020-09" db="EMBL/GenBank/DDBJ databases">
        <title>Genome seq and assembly of Limnohabitants sp.</title>
        <authorList>
            <person name="Chhetri G."/>
        </authorList>
    </citation>
    <scope>NUCLEOTIDE SEQUENCE [LARGE SCALE GENOMIC DNA]</scope>
    <source>
        <strain evidence="5 6">JUR4</strain>
    </source>
</reference>
<keyword evidence="2" id="KW-0238">DNA-binding</keyword>